<feature type="region of interest" description="Disordered" evidence="1">
    <location>
        <begin position="449"/>
        <end position="486"/>
    </location>
</feature>
<accession>S7Q4P3</accession>
<feature type="compositionally biased region" description="Polar residues" evidence="1">
    <location>
        <begin position="346"/>
        <end position="367"/>
    </location>
</feature>
<dbReference type="EMBL" id="KB469303">
    <property type="protein sequence ID" value="EPQ54458.1"/>
    <property type="molecule type" value="Genomic_DNA"/>
</dbReference>
<evidence type="ECO:0000313" key="2">
    <source>
        <dbReference type="EMBL" id="EPQ54458.1"/>
    </source>
</evidence>
<dbReference type="HOGENOM" id="CLU_012464_0_0_1"/>
<proteinExistence type="predicted"/>
<dbReference type="AlphaFoldDB" id="S7Q4P3"/>
<organism evidence="2 3">
    <name type="scientific">Gloeophyllum trabeum (strain ATCC 11539 / FP-39264 / Madison 617)</name>
    <name type="common">Brown rot fungus</name>
    <dbReference type="NCBI Taxonomy" id="670483"/>
    <lineage>
        <taxon>Eukaryota</taxon>
        <taxon>Fungi</taxon>
        <taxon>Dikarya</taxon>
        <taxon>Basidiomycota</taxon>
        <taxon>Agaricomycotina</taxon>
        <taxon>Agaricomycetes</taxon>
        <taxon>Gloeophyllales</taxon>
        <taxon>Gloeophyllaceae</taxon>
        <taxon>Gloeophyllum</taxon>
    </lineage>
</organism>
<feature type="compositionally biased region" description="Polar residues" evidence="1">
    <location>
        <begin position="200"/>
        <end position="212"/>
    </location>
</feature>
<sequence length="808" mass="85366">MAMTSLSPSVASSGFQNHGREMGGDAASSAQGSISGQHAGLSGSLDDPTSSLRAAALMTLKSKRRKPTSNVNQDASLSGRPAPVAPDIQLDYGDDASLSTTSNARPVATSAPNELAPSSDTARLTDAMEVEEGQIREEGEISDSESPPPPKPLSVSSPTPLSAPPPREAMKSRFLEATGPTIPPRVRARVPSRTADVEATTATSTRTDQASMLPNGFAGSWVSSPTPLSGSPTEDKARDPSVDYVRPGLPLNDQQYEAAKDIVLDLLGWGVPPEFLVSCGLSREIVFYVFSDLNLRLPTNLDITGLVLDGSYPGQSHTAALLPTSQVSHSRRPSTSHPSLPAKPGISNSVSPSTPTAGATGVTKNNLSPAPVQAPSSPSTSLHDMEQLRRQELLARKAVQASRKSKLPSIEIDVQAGSGQHLTVSATSADVDMASSIADETVDDFLKSIGPASEEGRPYPLDVRSGEGRSAQVRSESHDDMDIDIPLSEIYRPKVSANGALSSQSRGMSFSPVTPSDTTSPSAPQPPPVASTSPSTPSVEDDGLNSDTLNGLVPRPSMLPPTQRRGLKRPVAADFVDLEPEPSRYRHPYSMAGYVRGNTSMSKKTGSFASVSGMRRCVIDLSDSEDDNQTESNDASAGKRRSYSPISSSNMRASSRTATPPNNSLPPDLLEKEREIQRMRELIAEKEQRRLRKLAESSRPPSALSSPGTPRPATSQQIAKDFPPSNPLKEEDDGLSSNALSQGRGSPDSSTNGREETKEEDSIMRDLMTTGTEPQISSSSAMTSAQTSGAVTPIGSRPSQFLDNATSN</sequence>
<feature type="compositionally biased region" description="Low complexity" evidence="1">
    <location>
        <begin position="777"/>
        <end position="788"/>
    </location>
</feature>
<feature type="compositionally biased region" description="Polar residues" evidence="1">
    <location>
        <begin position="97"/>
        <end position="122"/>
    </location>
</feature>
<dbReference type="OrthoDB" id="3270652at2759"/>
<feature type="compositionally biased region" description="Polar residues" evidence="1">
    <location>
        <begin position="221"/>
        <end position="232"/>
    </location>
</feature>
<dbReference type="eggNOG" id="ENOG502SKV1">
    <property type="taxonomic scope" value="Eukaryota"/>
</dbReference>
<feature type="compositionally biased region" description="Low complexity" evidence="1">
    <location>
        <begin position="368"/>
        <end position="381"/>
    </location>
</feature>
<feature type="compositionally biased region" description="Polar residues" evidence="1">
    <location>
        <begin position="644"/>
        <end position="662"/>
    </location>
</feature>
<dbReference type="Proteomes" id="UP000030669">
    <property type="component" value="Unassembled WGS sequence"/>
</dbReference>
<dbReference type="KEGG" id="gtr:GLOTRDRAFT_129821"/>
<dbReference type="GeneID" id="19302010"/>
<feature type="region of interest" description="Disordered" evidence="1">
    <location>
        <begin position="620"/>
        <end position="808"/>
    </location>
</feature>
<name>S7Q4P3_GLOTA</name>
<feature type="compositionally biased region" description="Polar residues" evidence="1">
    <location>
        <begin position="1"/>
        <end position="16"/>
    </location>
</feature>
<gene>
    <name evidence="2" type="ORF">GLOTRDRAFT_129821</name>
</gene>
<feature type="compositionally biased region" description="Polar residues" evidence="1">
    <location>
        <begin position="797"/>
        <end position="808"/>
    </location>
</feature>
<dbReference type="OMA" id="RCVIELS"/>
<dbReference type="RefSeq" id="XP_007866764.1">
    <property type="nucleotide sequence ID" value="XM_007868573.1"/>
</dbReference>
<keyword evidence="3" id="KW-1185">Reference proteome</keyword>
<feature type="region of interest" description="Disordered" evidence="1">
    <location>
        <begin position="498"/>
        <end position="573"/>
    </location>
</feature>
<feature type="compositionally biased region" description="Basic and acidic residues" evidence="1">
    <location>
        <begin position="753"/>
        <end position="764"/>
    </location>
</feature>
<feature type="compositionally biased region" description="Polar residues" evidence="1">
    <location>
        <begin position="499"/>
        <end position="508"/>
    </location>
</feature>
<feature type="compositionally biased region" description="Polar residues" evidence="1">
    <location>
        <begin position="735"/>
        <end position="752"/>
    </location>
</feature>
<protein>
    <submittedName>
        <fullName evidence="2">Uncharacterized protein</fullName>
    </submittedName>
</protein>
<feature type="region of interest" description="Disordered" evidence="1">
    <location>
        <begin position="1"/>
        <end position="242"/>
    </location>
</feature>
<feature type="compositionally biased region" description="Polar residues" evidence="1">
    <location>
        <begin position="699"/>
        <end position="718"/>
    </location>
</feature>
<feature type="compositionally biased region" description="Low complexity" evidence="1">
    <location>
        <begin position="509"/>
        <end position="522"/>
    </location>
</feature>
<reference evidence="2 3" key="1">
    <citation type="journal article" date="2012" name="Science">
        <title>The Paleozoic origin of enzymatic lignin decomposition reconstructed from 31 fungal genomes.</title>
        <authorList>
            <person name="Floudas D."/>
            <person name="Binder M."/>
            <person name="Riley R."/>
            <person name="Barry K."/>
            <person name="Blanchette R.A."/>
            <person name="Henrissat B."/>
            <person name="Martinez A.T."/>
            <person name="Otillar R."/>
            <person name="Spatafora J.W."/>
            <person name="Yadav J.S."/>
            <person name="Aerts A."/>
            <person name="Benoit I."/>
            <person name="Boyd A."/>
            <person name="Carlson A."/>
            <person name="Copeland A."/>
            <person name="Coutinho P.M."/>
            <person name="de Vries R.P."/>
            <person name="Ferreira P."/>
            <person name="Findley K."/>
            <person name="Foster B."/>
            <person name="Gaskell J."/>
            <person name="Glotzer D."/>
            <person name="Gorecki P."/>
            <person name="Heitman J."/>
            <person name="Hesse C."/>
            <person name="Hori C."/>
            <person name="Igarashi K."/>
            <person name="Jurgens J.A."/>
            <person name="Kallen N."/>
            <person name="Kersten P."/>
            <person name="Kohler A."/>
            <person name="Kuees U."/>
            <person name="Kumar T.K.A."/>
            <person name="Kuo A."/>
            <person name="LaButti K."/>
            <person name="Larrondo L.F."/>
            <person name="Lindquist E."/>
            <person name="Ling A."/>
            <person name="Lombard V."/>
            <person name="Lucas S."/>
            <person name="Lundell T."/>
            <person name="Martin R."/>
            <person name="McLaughlin D.J."/>
            <person name="Morgenstern I."/>
            <person name="Morin E."/>
            <person name="Murat C."/>
            <person name="Nagy L.G."/>
            <person name="Nolan M."/>
            <person name="Ohm R.A."/>
            <person name="Patyshakuliyeva A."/>
            <person name="Rokas A."/>
            <person name="Ruiz-Duenas F.J."/>
            <person name="Sabat G."/>
            <person name="Salamov A."/>
            <person name="Samejima M."/>
            <person name="Schmutz J."/>
            <person name="Slot J.C."/>
            <person name="St John F."/>
            <person name="Stenlid J."/>
            <person name="Sun H."/>
            <person name="Sun S."/>
            <person name="Syed K."/>
            <person name="Tsang A."/>
            <person name="Wiebenga A."/>
            <person name="Young D."/>
            <person name="Pisabarro A."/>
            <person name="Eastwood D.C."/>
            <person name="Martin F."/>
            <person name="Cullen D."/>
            <person name="Grigoriev I.V."/>
            <person name="Hibbett D.S."/>
        </authorList>
    </citation>
    <scope>NUCLEOTIDE SEQUENCE [LARGE SCALE GENOMIC DNA]</scope>
    <source>
        <strain evidence="2 3">ATCC 11539</strain>
    </source>
</reference>
<evidence type="ECO:0000256" key="1">
    <source>
        <dbReference type="SAM" id="MobiDB-lite"/>
    </source>
</evidence>
<feature type="region of interest" description="Disordered" evidence="1">
    <location>
        <begin position="323"/>
        <end position="385"/>
    </location>
</feature>
<feature type="compositionally biased region" description="Low complexity" evidence="1">
    <location>
        <begin position="24"/>
        <end position="40"/>
    </location>
</feature>
<evidence type="ECO:0000313" key="3">
    <source>
        <dbReference type="Proteomes" id="UP000030669"/>
    </source>
</evidence>
<feature type="compositionally biased region" description="Basic and acidic residues" evidence="1">
    <location>
        <begin position="669"/>
        <end position="696"/>
    </location>
</feature>